<accession>A0A395RUT7</accession>
<sequence length="173" mass="19827">MPGQNLKSFAAAKVRYITGHTITISSRIVRMKVKWHNSDVETEEFKTATLSESDVHEVAEDLLLEYWKDAGGRRETTGLERDRVFKILDESKRHWVVQWVGCSVEDATYDPKYEITLIPGAGEAIVKWRRSLPQEQLMEVDCWRLGEGGSNGFPAWMSLLPEVDWESVDLPDM</sequence>
<dbReference type="Proteomes" id="UP000266234">
    <property type="component" value="Unassembled WGS sequence"/>
</dbReference>
<comment type="caution">
    <text evidence="1">The sequence shown here is derived from an EMBL/GenBank/DDBJ whole genome shotgun (WGS) entry which is preliminary data.</text>
</comment>
<proteinExistence type="predicted"/>
<dbReference type="AlphaFoldDB" id="A0A395RUT7"/>
<evidence type="ECO:0000313" key="2">
    <source>
        <dbReference type="Proteomes" id="UP000266234"/>
    </source>
</evidence>
<dbReference type="EMBL" id="PXOG01000260">
    <property type="protein sequence ID" value="RGP63871.1"/>
    <property type="molecule type" value="Genomic_DNA"/>
</dbReference>
<name>A0A395RUT7_9HYPO</name>
<protein>
    <submittedName>
        <fullName evidence="1">Uncharacterized protein</fullName>
    </submittedName>
</protein>
<reference evidence="1 2" key="1">
    <citation type="journal article" date="2018" name="PLoS Pathog.">
        <title>Evolution of structural diversity of trichothecenes, a family of toxins produced by plant pathogenic and entomopathogenic fungi.</title>
        <authorList>
            <person name="Proctor R.H."/>
            <person name="McCormick S.P."/>
            <person name="Kim H.S."/>
            <person name="Cardoza R.E."/>
            <person name="Stanley A.M."/>
            <person name="Lindo L."/>
            <person name="Kelly A."/>
            <person name="Brown D.W."/>
            <person name="Lee T."/>
            <person name="Vaughan M.M."/>
            <person name="Alexander N.J."/>
            <person name="Busman M."/>
            <person name="Gutierrez S."/>
        </authorList>
    </citation>
    <scope>NUCLEOTIDE SEQUENCE [LARGE SCALE GENOMIC DNA]</scope>
    <source>
        <strain evidence="1 2">NRRL 20695</strain>
    </source>
</reference>
<evidence type="ECO:0000313" key="1">
    <source>
        <dbReference type="EMBL" id="RGP63871.1"/>
    </source>
</evidence>
<keyword evidence="2" id="KW-1185">Reference proteome</keyword>
<dbReference type="OrthoDB" id="4969398at2759"/>
<gene>
    <name evidence="1" type="ORF">FLONG3_9765</name>
</gene>
<organism evidence="1 2">
    <name type="scientific">Fusarium longipes</name>
    <dbReference type="NCBI Taxonomy" id="694270"/>
    <lineage>
        <taxon>Eukaryota</taxon>
        <taxon>Fungi</taxon>
        <taxon>Dikarya</taxon>
        <taxon>Ascomycota</taxon>
        <taxon>Pezizomycotina</taxon>
        <taxon>Sordariomycetes</taxon>
        <taxon>Hypocreomycetidae</taxon>
        <taxon>Hypocreales</taxon>
        <taxon>Nectriaceae</taxon>
        <taxon>Fusarium</taxon>
    </lineage>
</organism>